<keyword evidence="4" id="KW-0963">Cytoplasm</keyword>
<feature type="binding site" evidence="6">
    <location>
        <begin position="73"/>
        <end position="76"/>
    </location>
    <ligand>
        <name>NADP(+)</name>
        <dbReference type="ChEBI" id="CHEBI:58349"/>
    </ligand>
</feature>
<dbReference type="InterPro" id="IPR036291">
    <property type="entry name" value="NAD(P)-bd_dom_sf"/>
</dbReference>
<dbReference type="SUPFAM" id="SSF51735">
    <property type="entry name" value="NAD(P)-binding Rossmann-fold domains"/>
    <property type="match status" value="1"/>
</dbReference>
<dbReference type="GO" id="GO:0004735">
    <property type="term" value="F:pyrroline-5-carboxylate reductase activity"/>
    <property type="evidence" value="ECO:0007669"/>
    <property type="project" value="UniProtKB-UniRule"/>
</dbReference>
<dbReference type="InterPro" id="IPR029036">
    <property type="entry name" value="P5CR_dimer"/>
</dbReference>
<comment type="subcellular location">
    <subcellularLocation>
        <location evidence="4">Cytoplasm</location>
    </subcellularLocation>
</comment>
<proteinExistence type="inferred from homology"/>
<dbReference type="RefSeq" id="WP_209355916.1">
    <property type="nucleotide sequence ID" value="NZ_CP060010.1"/>
</dbReference>
<evidence type="ECO:0000256" key="3">
    <source>
        <dbReference type="ARBA" id="ARBA00023002"/>
    </source>
</evidence>
<keyword evidence="4 7" id="KW-0028">Amino-acid biosynthesis</keyword>
<dbReference type="GO" id="GO:0005737">
    <property type="term" value="C:cytoplasm"/>
    <property type="evidence" value="ECO:0007669"/>
    <property type="project" value="UniProtKB-SubCell"/>
</dbReference>
<feature type="domain" description="Pyrroline-5-carboxylate reductase dimerisation" evidence="9">
    <location>
        <begin position="166"/>
        <end position="272"/>
    </location>
</feature>
<comment type="catalytic activity">
    <reaction evidence="4 7">
        <text>L-proline + NADP(+) = (S)-1-pyrroline-5-carboxylate + NADPH + 2 H(+)</text>
        <dbReference type="Rhea" id="RHEA:14109"/>
        <dbReference type="ChEBI" id="CHEBI:15378"/>
        <dbReference type="ChEBI" id="CHEBI:17388"/>
        <dbReference type="ChEBI" id="CHEBI:57783"/>
        <dbReference type="ChEBI" id="CHEBI:58349"/>
        <dbReference type="ChEBI" id="CHEBI:60039"/>
        <dbReference type="EC" id="1.5.1.2"/>
    </reaction>
</comment>
<comment type="similarity">
    <text evidence="1 4 7">Belongs to the pyrroline-5-carboxylate reductase family.</text>
</comment>
<sequence>MSIGEKIGNGGLLLLGCGKMGGAMLRGWLAQGLAAGQVTVLDPYPADWLVALEADGLRLNKQPETAPDIAVIATKPQIMADAIPGVAAFGNGPTMFISVAAGTLISTFEEMLGDKTPIIRVMPNTPAAIGAGISALVSNDSVSGDQMALAEELLAAVGQTVLLDNEDQMHAVTALSGSGPAYVFAMAEAMTSAGEKLGLPADMAKKLALGTIAGAGRLMLESGTKPATLREQVTSPNGTTYAGLQVLQQSPEGLQDLIDATLKAASDRSEELAKG</sequence>
<name>A0A975I6S4_9RHOB</name>
<dbReference type="KEGG" id="cact:HZ995_12155"/>
<dbReference type="Pfam" id="PF03807">
    <property type="entry name" value="F420_oxidored"/>
    <property type="match status" value="1"/>
</dbReference>
<comment type="catalytic activity">
    <reaction evidence="4">
        <text>L-proline + NAD(+) = (S)-1-pyrroline-5-carboxylate + NADH + 2 H(+)</text>
        <dbReference type="Rhea" id="RHEA:14105"/>
        <dbReference type="ChEBI" id="CHEBI:15378"/>
        <dbReference type="ChEBI" id="CHEBI:17388"/>
        <dbReference type="ChEBI" id="CHEBI:57540"/>
        <dbReference type="ChEBI" id="CHEBI:57945"/>
        <dbReference type="ChEBI" id="CHEBI:60039"/>
        <dbReference type="EC" id="1.5.1.2"/>
    </reaction>
</comment>
<comment type="function">
    <text evidence="4">Catalyzes the reduction of 1-pyrroline-5-carboxylate (PCA) to L-proline.</text>
</comment>
<dbReference type="PIRSF" id="PIRSF000193">
    <property type="entry name" value="Pyrrol-5-carb_rd"/>
    <property type="match status" value="1"/>
</dbReference>
<feature type="binding site" evidence="6">
    <location>
        <begin position="15"/>
        <end position="20"/>
    </location>
    <ligand>
        <name>NADP(+)</name>
        <dbReference type="ChEBI" id="CHEBI:58349"/>
    </ligand>
</feature>
<keyword evidence="3 4" id="KW-0560">Oxidoreductase</keyword>
<dbReference type="GO" id="GO:0055129">
    <property type="term" value="P:L-proline biosynthetic process"/>
    <property type="evidence" value="ECO:0007669"/>
    <property type="project" value="UniProtKB-UniRule"/>
</dbReference>
<dbReference type="Gene3D" id="1.10.3730.10">
    <property type="entry name" value="ProC C-terminal domain-like"/>
    <property type="match status" value="1"/>
</dbReference>
<evidence type="ECO:0000313" key="10">
    <source>
        <dbReference type="EMBL" id="QTN35229.1"/>
    </source>
</evidence>
<dbReference type="Proteomes" id="UP000665026">
    <property type="component" value="Chromosome"/>
</dbReference>
<evidence type="ECO:0000256" key="6">
    <source>
        <dbReference type="PIRSR" id="PIRSR000193-1"/>
    </source>
</evidence>
<dbReference type="HAMAP" id="MF_01925">
    <property type="entry name" value="P5C_reductase"/>
    <property type="match status" value="1"/>
</dbReference>
<dbReference type="SUPFAM" id="SSF48179">
    <property type="entry name" value="6-phosphogluconate dehydrogenase C-terminal domain-like"/>
    <property type="match status" value="1"/>
</dbReference>
<evidence type="ECO:0000256" key="4">
    <source>
        <dbReference type="HAMAP-Rule" id="MF_01925"/>
    </source>
</evidence>
<keyword evidence="4 7" id="KW-0641">Proline biosynthesis</keyword>
<dbReference type="PROSITE" id="PS00521">
    <property type="entry name" value="P5CR"/>
    <property type="match status" value="1"/>
</dbReference>
<feature type="domain" description="Pyrroline-5-carboxylate reductase catalytic N-terminal" evidence="8">
    <location>
        <begin position="14"/>
        <end position="102"/>
    </location>
</feature>
<dbReference type="InterPro" id="IPR000304">
    <property type="entry name" value="Pyrroline-COOH_reductase"/>
</dbReference>
<gene>
    <name evidence="4" type="primary">proC</name>
    <name evidence="10" type="ORF">HZ995_12155</name>
</gene>
<accession>A0A975I6S4</accession>
<dbReference type="NCBIfam" id="TIGR00112">
    <property type="entry name" value="proC"/>
    <property type="match status" value="1"/>
</dbReference>
<evidence type="ECO:0000259" key="9">
    <source>
        <dbReference type="Pfam" id="PF14748"/>
    </source>
</evidence>
<evidence type="ECO:0000256" key="2">
    <source>
        <dbReference type="ARBA" id="ARBA00022857"/>
    </source>
</evidence>
<feature type="binding site" evidence="6">
    <location>
        <position position="60"/>
    </location>
    <ligand>
        <name>NADPH</name>
        <dbReference type="ChEBI" id="CHEBI:57783"/>
    </ligand>
</feature>
<evidence type="ECO:0000256" key="5">
    <source>
        <dbReference type="NCBIfam" id="TIGR00112"/>
    </source>
</evidence>
<dbReference type="InterPro" id="IPR053790">
    <property type="entry name" value="P5CR-like_CS"/>
</dbReference>
<evidence type="ECO:0000259" key="8">
    <source>
        <dbReference type="Pfam" id="PF03807"/>
    </source>
</evidence>
<dbReference type="Pfam" id="PF14748">
    <property type="entry name" value="P5CR_dimer"/>
    <property type="match status" value="1"/>
</dbReference>
<reference evidence="10" key="1">
    <citation type="submission" date="2020-07" db="EMBL/GenBank/DDBJ databases">
        <title>Genome sequences of bacteria associated with the marine, planktonic diatom Thalassiosira profunda strain ECT2AJA-044.</title>
        <authorList>
            <person name="Gargas C.B."/>
            <person name="Roberts W.R."/>
            <person name="Alverson A.J."/>
        </authorList>
    </citation>
    <scope>NUCLEOTIDE SEQUENCE</scope>
    <source>
        <strain evidence="10">ECT2AJA-044</strain>
    </source>
</reference>
<dbReference type="PANTHER" id="PTHR11645:SF0">
    <property type="entry name" value="PYRROLINE-5-CARBOXYLATE REDUCTASE 3"/>
    <property type="match status" value="1"/>
</dbReference>
<keyword evidence="2 4" id="KW-0521">NADP</keyword>
<organism evidence="10 11">
    <name type="scientific">Cognatishimia activa</name>
    <dbReference type="NCBI Taxonomy" id="1715691"/>
    <lineage>
        <taxon>Bacteria</taxon>
        <taxon>Pseudomonadati</taxon>
        <taxon>Pseudomonadota</taxon>
        <taxon>Alphaproteobacteria</taxon>
        <taxon>Rhodobacterales</taxon>
        <taxon>Paracoccaceae</taxon>
        <taxon>Cognatishimia</taxon>
    </lineage>
</organism>
<dbReference type="InterPro" id="IPR028939">
    <property type="entry name" value="P5C_Rdtase_cat_N"/>
</dbReference>
<evidence type="ECO:0000256" key="7">
    <source>
        <dbReference type="RuleBase" id="RU003903"/>
    </source>
</evidence>
<dbReference type="Gene3D" id="3.40.50.720">
    <property type="entry name" value="NAD(P)-binding Rossmann-like Domain"/>
    <property type="match status" value="1"/>
</dbReference>
<dbReference type="PROSITE" id="PS51257">
    <property type="entry name" value="PROKAR_LIPOPROTEIN"/>
    <property type="match status" value="1"/>
</dbReference>
<dbReference type="EMBL" id="CP060010">
    <property type="protein sequence ID" value="QTN35229.1"/>
    <property type="molecule type" value="Genomic_DNA"/>
</dbReference>
<dbReference type="InterPro" id="IPR008927">
    <property type="entry name" value="6-PGluconate_DH-like_C_sf"/>
</dbReference>
<dbReference type="AlphaFoldDB" id="A0A975I6S4"/>
<dbReference type="EC" id="1.5.1.2" evidence="4 5"/>
<dbReference type="PANTHER" id="PTHR11645">
    <property type="entry name" value="PYRROLINE-5-CARBOXYLATE REDUCTASE"/>
    <property type="match status" value="1"/>
</dbReference>
<comment type="pathway">
    <text evidence="4 7">Amino-acid biosynthesis; L-proline biosynthesis; L-proline from L-glutamate 5-semialdehyde: step 1/1.</text>
</comment>
<evidence type="ECO:0000313" key="11">
    <source>
        <dbReference type="Proteomes" id="UP000665026"/>
    </source>
</evidence>
<protein>
    <recommendedName>
        <fullName evidence="4 5">Pyrroline-5-carboxylate reductase</fullName>
        <shortName evidence="4">P5C reductase</shortName>
        <shortName evidence="4">P5CR</shortName>
        <ecNumber evidence="4 5">1.5.1.2</ecNumber>
    </recommendedName>
    <alternativeName>
        <fullName evidence="4">PCA reductase</fullName>
    </alternativeName>
</protein>
<dbReference type="FunFam" id="1.10.3730.10:FF:000001">
    <property type="entry name" value="Pyrroline-5-carboxylate reductase"/>
    <property type="match status" value="1"/>
</dbReference>
<evidence type="ECO:0000256" key="1">
    <source>
        <dbReference type="ARBA" id="ARBA00005525"/>
    </source>
</evidence>